<accession>A0A0A9HJW7</accession>
<protein>
    <submittedName>
        <fullName evidence="1">Uncharacterized protein</fullName>
    </submittedName>
</protein>
<dbReference type="AlphaFoldDB" id="A0A0A9HJW7"/>
<name>A0A0A9HJW7_ARUDO</name>
<evidence type="ECO:0000313" key="1">
    <source>
        <dbReference type="EMBL" id="JAE33183.1"/>
    </source>
</evidence>
<reference evidence="1" key="2">
    <citation type="journal article" date="2015" name="Data Brief">
        <title>Shoot transcriptome of the giant reed, Arundo donax.</title>
        <authorList>
            <person name="Barrero R.A."/>
            <person name="Guerrero F.D."/>
            <person name="Moolhuijzen P."/>
            <person name="Goolsby J.A."/>
            <person name="Tidwell J."/>
            <person name="Bellgard S.E."/>
            <person name="Bellgard M.I."/>
        </authorList>
    </citation>
    <scope>NUCLEOTIDE SEQUENCE</scope>
    <source>
        <tissue evidence="1">Shoot tissue taken approximately 20 cm above the soil surface</tissue>
    </source>
</reference>
<reference evidence="1" key="1">
    <citation type="submission" date="2014-09" db="EMBL/GenBank/DDBJ databases">
        <authorList>
            <person name="Magalhaes I.L.F."/>
            <person name="Oliveira U."/>
            <person name="Santos F.R."/>
            <person name="Vidigal T.H.D.A."/>
            <person name="Brescovit A.D."/>
            <person name="Santos A.J."/>
        </authorList>
    </citation>
    <scope>NUCLEOTIDE SEQUENCE</scope>
    <source>
        <tissue evidence="1">Shoot tissue taken approximately 20 cm above the soil surface</tissue>
    </source>
</reference>
<sequence length="74" mass="7864">MTFFDVEMTTGQVVSSISDTTTTTKTKPFKPVKSQLQAAVTSCGRNHVLNTQGKHQISNDGTGACVFRAGGDEV</sequence>
<organism evidence="1">
    <name type="scientific">Arundo donax</name>
    <name type="common">Giant reed</name>
    <name type="synonym">Donax arundinaceus</name>
    <dbReference type="NCBI Taxonomy" id="35708"/>
    <lineage>
        <taxon>Eukaryota</taxon>
        <taxon>Viridiplantae</taxon>
        <taxon>Streptophyta</taxon>
        <taxon>Embryophyta</taxon>
        <taxon>Tracheophyta</taxon>
        <taxon>Spermatophyta</taxon>
        <taxon>Magnoliopsida</taxon>
        <taxon>Liliopsida</taxon>
        <taxon>Poales</taxon>
        <taxon>Poaceae</taxon>
        <taxon>PACMAD clade</taxon>
        <taxon>Arundinoideae</taxon>
        <taxon>Arundineae</taxon>
        <taxon>Arundo</taxon>
    </lineage>
</organism>
<proteinExistence type="predicted"/>
<dbReference type="EMBL" id="GBRH01164713">
    <property type="protein sequence ID" value="JAE33183.1"/>
    <property type="molecule type" value="Transcribed_RNA"/>
</dbReference>